<gene>
    <name evidence="7" type="ORF">SAMN05444008_114105</name>
</gene>
<keyword evidence="8" id="KW-1185">Reference proteome</keyword>
<dbReference type="GO" id="GO:0005886">
    <property type="term" value="C:plasma membrane"/>
    <property type="evidence" value="ECO:0007669"/>
    <property type="project" value="UniProtKB-SubCell"/>
</dbReference>
<keyword evidence="2" id="KW-1003">Cell membrane</keyword>
<dbReference type="NCBIfam" id="TIGR00765">
    <property type="entry name" value="yihY_not_rbn"/>
    <property type="match status" value="1"/>
</dbReference>
<protein>
    <submittedName>
        <fullName evidence="7">Membrane protein</fullName>
    </submittedName>
</protein>
<evidence type="ECO:0000313" key="8">
    <source>
        <dbReference type="Proteomes" id="UP000184368"/>
    </source>
</evidence>
<sequence length="307" mass="33736">MKRIKKAGSVLRNTIQGFIDDNALKLSASLSYYTTFAIGPLLILIMSLAGAFFGRDAVEGRIYHQIRGLVGSEAALQVQQIIINIQQSEATTVGTIIGGVVLFIGATGVFTEMQDSINYIWSVKAKPRKGWLKFLINRLISFSLIVGISFILLVSLVVNALLNLMSDKLGRILPHYSVQFIYVINSVIIVIVISLLFAVIFKVLPDAIIAWKDAFVGALFTALLFLVGKFIIGYYLGNSKLGFTYGTAASIIIILSWVYYSAIILYFGAEFTKMFALSHGAGIKPKDTAVFIIKKEAKEIPPSYLET</sequence>
<name>A0A1M5FQ51_9BACT</name>
<dbReference type="PIRSF" id="PIRSF035875">
    <property type="entry name" value="RNase_BN"/>
    <property type="match status" value="1"/>
</dbReference>
<feature type="transmembrane region" description="Helical" evidence="6">
    <location>
        <begin position="30"/>
        <end position="53"/>
    </location>
</feature>
<evidence type="ECO:0000256" key="3">
    <source>
        <dbReference type="ARBA" id="ARBA00022692"/>
    </source>
</evidence>
<evidence type="ECO:0000256" key="4">
    <source>
        <dbReference type="ARBA" id="ARBA00022989"/>
    </source>
</evidence>
<dbReference type="RefSeq" id="WP_073045735.1">
    <property type="nucleotide sequence ID" value="NZ_FQUO01000014.1"/>
</dbReference>
<dbReference type="InterPro" id="IPR017039">
    <property type="entry name" value="Virul_fac_BrkB"/>
</dbReference>
<keyword evidence="5 6" id="KW-0472">Membrane</keyword>
<accession>A0A1M5FQ51</accession>
<dbReference type="STRING" id="1302690.BUE76_18680"/>
<comment type="subcellular location">
    <subcellularLocation>
        <location evidence="1">Cell membrane</location>
        <topology evidence="1">Multi-pass membrane protein</topology>
    </subcellularLocation>
</comment>
<dbReference type="PANTHER" id="PTHR30213:SF1">
    <property type="entry name" value="INNER MEMBRANE PROTEIN YHJD"/>
    <property type="match status" value="1"/>
</dbReference>
<dbReference type="PANTHER" id="PTHR30213">
    <property type="entry name" value="INNER MEMBRANE PROTEIN YHJD"/>
    <property type="match status" value="1"/>
</dbReference>
<evidence type="ECO:0000313" key="7">
    <source>
        <dbReference type="EMBL" id="SHF93534.1"/>
    </source>
</evidence>
<proteinExistence type="predicted"/>
<evidence type="ECO:0000256" key="5">
    <source>
        <dbReference type="ARBA" id="ARBA00023136"/>
    </source>
</evidence>
<dbReference type="Proteomes" id="UP000184368">
    <property type="component" value="Unassembled WGS sequence"/>
</dbReference>
<dbReference type="Pfam" id="PF03631">
    <property type="entry name" value="Virul_fac_BrkB"/>
    <property type="match status" value="1"/>
</dbReference>
<dbReference type="EMBL" id="FQUO01000014">
    <property type="protein sequence ID" value="SHF93534.1"/>
    <property type="molecule type" value="Genomic_DNA"/>
</dbReference>
<organism evidence="7 8">
    <name type="scientific">Cnuella takakiae</name>
    <dbReference type="NCBI Taxonomy" id="1302690"/>
    <lineage>
        <taxon>Bacteria</taxon>
        <taxon>Pseudomonadati</taxon>
        <taxon>Bacteroidota</taxon>
        <taxon>Chitinophagia</taxon>
        <taxon>Chitinophagales</taxon>
        <taxon>Chitinophagaceae</taxon>
        <taxon>Cnuella</taxon>
    </lineage>
</organism>
<keyword evidence="3 6" id="KW-0812">Transmembrane</keyword>
<evidence type="ECO:0000256" key="1">
    <source>
        <dbReference type="ARBA" id="ARBA00004651"/>
    </source>
</evidence>
<feature type="transmembrane region" description="Helical" evidence="6">
    <location>
        <begin position="216"/>
        <end position="237"/>
    </location>
</feature>
<dbReference type="AlphaFoldDB" id="A0A1M5FQ51"/>
<evidence type="ECO:0000256" key="6">
    <source>
        <dbReference type="SAM" id="Phobius"/>
    </source>
</evidence>
<keyword evidence="4 6" id="KW-1133">Transmembrane helix</keyword>
<evidence type="ECO:0000256" key="2">
    <source>
        <dbReference type="ARBA" id="ARBA00022475"/>
    </source>
</evidence>
<feature type="transmembrane region" description="Helical" evidence="6">
    <location>
        <begin position="182"/>
        <end position="204"/>
    </location>
</feature>
<dbReference type="OrthoDB" id="9797028at2"/>
<reference evidence="7 8" key="1">
    <citation type="submission" date="2016-11" db="EMBL/GenBank/DDBJ databases">
        <authorList>
            <person name="Jaros S."/>
            <person name="Januszkiewicz K."/>
            <person name="Wedrychowicz H."/>
        </authorList>
    </citation>
    <scope>NUCLEOTIDE SEQUENCE [LARGE SCALE GENOMIC DNA]</scope>
    <source>
        <strain evidence="7 8">DSM 26897</strain>
    </source>
</reference>
<feature type="transmembrane region" description="Helical" evidence="6">
    <location>
        <begin position="139"/>
        <end position="162"/>
    </location>
</feature>
<feature type="transmembrane region" description="Helical" evidence="6">
    <location>
        <begin position="243"/>
        <end position="267"/>
    </location>
</feature>